<feature type="domain" description="GRF-type" evidence="7">
    <location>
        <begin position="35"/>
        <end position="79"/>
    </location>
</feature>
<dbReference type="PANTHER" id="PTHR33248">
    <property type="entry name" value="ZINC ION-BINDING PROTEIN"/>
    <property type="match status" value="1"/>
</dbReference>
<dbReference type="EMBL" id="RXIC02000020">
    <property type="protein sequence ID" value="KAB1223582.1"/>
    <property type="molecule type" value="Genomic_DNA"/>
</dbReference>
<sequence>MSRQTREIDSSIYSVLSYGSSSVGAKVPHPSTTECKCGLPAQIRTSKKMQSKGRRFYGSPHFGKQDKTAYNLFKWYDQSDSALEDIHIHDLIEENKKMDNRLKTMEDLLARMEDLLKRMEEKMRVMEAQLQLSEELHVKEIERSKMLRIMLICLCGFYLYLGFLGLV</sequence>
<keyword evidence="6" id="KW-0812">Transmembrane</keyword>
<keyword evidence="3" id="KW-0862">Zinc</keyword>
<proteinExistence type="predicted"/>
<keyword evidence="2 4" id="KW-0863">Zinc-finger</keyword>
<organism evidence="8 9">
    <name type="scientific">Morella rubra</name>
    <name type="common">Chinese bayberry</name>
    <dbReference type="NCBI Taxonomy" id="262757"/>
    <lineage>
        <taxon>Eukaryota</taxon>
        <taxon>Viridiplantae</taxon>
        <taxon>Streptophyta</taxon>
        <taxon>Embryophyta</taxon>
        <taxon>Tracheophyta</taxon>
        <taxon>Spermatophyta</taxon>
        <taxon>Magnoliopsida</taxon>
        <taxon>eudicotyledons</taxon>
        <taxon>Gunneridae</taxon>
        <taxon>Pentapetalae</taxon>
        <taxon>rosids</taxon>
        <taxon>fabids</taxon>
        <taxon>Fagales</taxon>
        <taxon>Myricaceae</taxon>
        <taxon>Morella</taxon>
    </lineage>
</organism>
<reference evidence="8 9" key="1">
    <citation type="journal article" date="2019" name="Plant Biotechnol. J.">
        <title>The red bayberry genome and genetic basis of sex determination.</title>
        <authorList>
            <person name="Jia H.M."/>
            <person name="Jia H.J."/>
            <person name="Cai Q.L."/>
            <person name="Wang Y."/>
            <person name="Zhao H.B."/>
            <person name="Yang W.F."/>
            <person name="Wang G.Y."/>
            <person name="Li Y.H."/>
            <person name="Zhan D.L."/>
            <person name="Shen Y.T."/>
            <person name="Niu Q.F."/>
            <person name="Chang L."/>
            <person name="Qiu J."/>
            <person name="Zhao L."/>
            <person name="Xie H.B."/>
            <person name="Fu W.Y."/>
            <person name="Jin J."/>
            <person name="Li X.W."/>
            <person name="Jiao Y."/>
            <person name="Zhou C.C."/>
            <person name="Tu T."/>
            <person name="Chai C.Y."/>
            <person name="Gao J.L."/>
            <person name="Fan L.J."/>
            <person name="van de Weg E."/>
            <person name="Wang J.Y."/>
            <person name="Gao Z.S."/>
        </authorList>
    </citation>
    <scope>NUCLEOTIDE SEQUENCE [LARGE SCALE GENOMIC DNA]</scope>
    <source>
        <tissue evidence="8">Leaves</tissue>
    </source>
</reference>
<keyword evidence="1" id="KW-0479">Metal-binding</keyword>
<keyword evidence="9" id="KW-1185">Reference proteome</keyword>
<evidence type="ECO:0000256" key="2">
    <source>
        <dbReference type="ARBA" id="ARBA00022771"/>
    </source>
</evidence>
<gene>
    <name evidence="8" type="ORF">CJ030_MR2G024127</name>
</gene>
<comment type="caution">
    <text evidence="8">The sequence shown here is derived from an EMBL/GenBank/DDBJ whole genome shotgun (WGS) entry which is preliminary data.</text>
</comment>
<keyword evidence="5" id="KW-0175">Coiled coil</keyword>
<keyword evidence="6" id="KW-1133">Transmembrane helix</keyword>
<evidence type="ECO:0000259" key="7">
    <source>
        <dbReference type="PROSITE" id="PS51999"/>
    </source>
</evidence>
<dbReference type="AlphaFoldDB" id="A0A6A1WE56"/>
<evidence type="ECO:0000313" key="8">
    <source>
        <dbReference type="EMBL" id="KAB1223582.1"/>
    </source>
</evidence>
<evidence type="ECO:0000256" key="4">
    <source>
        <dbReference type="PROSITE-ProRule" id="PRU01343"/>
    </source>
</evidence>
<dbReference type="GO" id="GO:0008270">
    <property type="term" value="F:zinc ion binding"/>
    <property type="evidence" value="ECO:0007669"/>
    <property type="project" value="UniProtKB-KW"/>
</dbReference>
<keyword evidence="6" id="KW-0472">Membrane</keyword>
<protein>
    <recommendedName>
        <fullName evidence="7">GRF-type domain-containing protein</fullName>
    </recommendedName>
</protein>
<evidence type="ECO:0000256" key="6">
    <source>
        <dbReference type="SAM" id="Phobius"/>
    </source>
</evidence>
<name>A0A6A1WE56_9ROSI</name>
<dbReference type="InterPro" id="IPR010666">
    <property type="entry name" value="Znf_GRF"/>
</dbReference>
<evidence type="ECO:0000256" key="3">
    <source>
        <dbReference type="ARBA" id="ARBA00022833"/>
    </source>
</evidence>
<accession>A0A6A1WE56</accession>
<feature type="coiled-coil region" evidence="5">
    <location>
        <begin position="88"/>
        <end position="136"/>
    </location>
</feature>
<evidence type="ECO:0000256" key="1">
    <source>
        <dbReference type="ARBA" id="ARBA00022723"/>
    </source>
</evidence>
<evidence type="ECO:0000313" key="9">
    <source>
        <dbReference type="Proteomes" id="UP000516437"/>
    </source>
</evidence>
<dbReference type="Proteomes" id="UP000516437">
    <property type="component" value="Chromosome 2"/>
</dbReference>
<feature type="transmembrane region" description="Helical" evidence="6">
    <location>
        <begin position="146"/>
        <end position="166"/>
    </location>
</feature>
<dbReference type="PROSITE" id="PS51999">
    <property type="entry name" value="ZF_GRF"/>
    <property type="match status" value="1"/>
</dbReference>
<evidence type="ECO:0000256" key="5">
    <source>
        <dbReference type="SAM" id="Coils"/>
    </source>
</evidence>